<evidence type="ECO:0008006" key="3">
    <source>
        <dbReference type="Google" id="ProtNLM"/>
    </source>
</evidence>
<dbReference type="PANTHER" id="PTHR30037">
    <property type="entry name" value="DNA-3-METHYLADENINE GLYCOSYLASE 1"/>
    <property type="match status" value="1"/>
</dbReference>
<dbReference type="Gene3D" id="1.10.340.30">
    <property type="entry name" value="Hypothetical protein, domain 2"/>
    <property type="match status" value="1"/>
</dbReference>
<dbReference type="SUPFAM" id="SSF48150">
    <property type="entry name" value="DNA-glycosylase"/>
    <property type="match status" value="1"/>
</dbReference>
<dbReference type="Pfam" id="PF03352">
    <property type="entry name" value="Adenine_glyco"/>
    <property type="match status" value="1"/>
</dbReference>
<dbReference type="Proteomes" id="UP000254764">
    <property type="component" value="Unassembled WGS sequence"/>
</dbReference>
<dbReference type="GO" id="GO:0008725">
    <property type="term" value="F:DNA-3-methyladenine glycosylase activity"/>
    <property type="evidence" value="ECO:0007669"/>
    <property type="project" value="InterPro"/>
</dbReference>
<reference evidence="2" key="1">
    <citation type="submission" date="2018-07" db="EMBL/GenBank/DDBJ databases">
        <authorList>
            <person name="Peiro R."/>
            <person name="Begona"/>
            <person name="Cbmso G."/>
            <person name="Lopez M."/>
            <person name="Gonzalez S."/>
        </authorList>
    </citation>
    <scope>NUCLEOTIDE SEQUENCE [LARGE SCALE GENOMIC DNA]</scope>
</reference>
<protein>
    <recommendedName>
        <fullName evidence="3">3-methyladenine DNA glycosylase</fullName>
    </recommendedName>
</protein>
<dbReference type="EMBL" id="UEYP01000010">
    <property type="protein sequence ID" value="SSC64365.1"/>
    <property type="molecule type" value="Genomic_DNA"/>
</dbReference>
<dbReference type="GO" id="GO:0006284">
    <property type="term" value="P:base-excision repair"/>
    <property type="evidence" value="ECO:0007669"/>
    <property type="project" value="InterPro"/>
</dbReference>
<proteinExistence type="predicted"/>
<evidence type="ECO:0000313" key="1">
    <source>
        <dbReference type="EMBL" id="SSC64365.1"/>
    </source>
</evidence>
<dbReference type="PANTHER" id="PTHR30037:SF3">
    <property type="entry name" value="BLR0857 PROTEIN"/>
    <property type="match status" value="1"/>
</dbReference>
<dbReference type="AlphaFoldDB" id="A0A376A994"/>
<dbReference type="InterPro" id="IPR005019">
    <property type="entry name" value="Adenine_glyco"/>
</dbReference>
<name>A0A376A994_9HYPH</name>
<evidence type="ECO:0000313" key="2">
    <source>
        <dbReference type="Proteomes" id="UP000254764"/>
    </source>
</evidence>
<dbReference type="InterPro" id="IPR011257">
    <property type="entry name" value="DNA_glycosylase"/>
</dbReference>
<sequence length="225" mass="25083">MSKMRSFDEIWKIAADRKGGEAAVEAALQYPKTRDEIAATPDDRFLATMTRCIFQSGFNWKVVEAMWPGFEAAFDGFDIGRCAMLHDEDFERLVSDSRIVRHGHKIRSVQENAVFLAALAREHGSAARFFADWPADNYMGLLDLLKKRGSRLGGNTGQYFLRFAGIDSFILSQSVVNRLIAEGVVDKQPSSAKDKAAVQAAFNIWRAQSGRSLTEISRLLGISID</sequence>
<dbReference type="InterPro" id="IPR052891">
    <property type="entry name" value="DNA-3mA_glycosylase"/>
</dbReference>
<dbReference type="STRING" id="1336235.GCA_000518785_02499"/>
<keyword evidence="2" id="KW-1185">Reference proteome</keyword>
<gene>
    <name evidence="1" type="ORF">RHIZ70_73</name>
</gene>
<accession>A0A376A994</accession>
<organism evidence="1 2">
    <name type="scientific">Ciceribacter selenitireducens ATCC BAA-1503</name>
    <dbReference type="NCBI Taxonomy" id="1336235"/>
    <lineage>
        <taxon>Bacteria</taxon>
        <taxon>Pseudomonadati</taxon>
        <taxon>Pseudomonadota</taxon>
        <taxon>Alphaproteobacteria</taxon>
        <taxon>Hyphomicrobiales</taxon>
        <taxon>Rhizobiaceae</taxon>
        <taxon>Ciceribacter</taxon>
    </lineage>
</organism>